<protein>
    <submittedName>
        <fullName evidence="2">Uncharacterized protein</fullName>
    </submittedName>
</protein>
<comment type="caution">
    <text evidence="2">The sequence shown here is derived from an EMBL/GenBank/DDBJ whole genome shotgun (WGS) entry which is preliminary data.</text>
</comment>
<accession>A0A9X8D526</accession>
<name>A0A9X8D526_9BURK</name>
<dbReference type="AlphaFoldDB" id="A0A9X8D526"/>
<feature type="region of interest" description="Disordered" evidence="1">
    <location>
        <begin position="116"/>
        <end position="143"/>
    </location>
</feature>
<evidence type="ECO:0000313" key="2">
    <source>
        <dbReference type="EMBL" id="RIX80203.1"/>
    </source>
</evidence>
<dbReference type="EMBL" id="QXMN01000013">
    <property type="protein sequence ID" value="RIX80203.1"/>
    <property type="molecule type" value="Genomic_DNA"/>
</dbReference>
<proteinExistence type="predicted"/>
<gene>
    <name evidence="2" type="ORF">D3H34_12720</name>
</gene>
<reference evidence="2 3" key="1">
    <citation type="submission" date="2018-09" db="EMBL/GenBank/DDBJ databases">
        <title>Acidovorax cavernicola nov. sp. isolated from Gruta de las Maravillas (Aracena, Spain).</title>
        <authorList>
            <person name="Jurado V."/>
            <person name="Gutierrez-Patricio S."/>
            <person name="Gonzalez-Pimentel J.L."/>
            <person name="Miller A.Z."/>
            <person name="Laiz L."/>
            <person name="Saiz-Jimenez C."/>
        </authorList>
    </citation>
    <scope>NUCLEOTIDE SEQUENCE [LARGE SCALE GENOMIC DNA]</scope>
    <source>
        <strain evidence="2 3">1011MAR4D40.2</strain>
    </source>
</reference>
<sequence length="405" mass="44374">MAELRTVYQGTLGTNEVVLEVNASGAGRYFYRRHGVDIPLSGPVSALVEALPIQGEAMYRKAQGGNTPLFEDAQTRQPGPTWRGQVVNGTFAGRWSQGPGSKDVPFELRQVRQYDPEKTRSGTAESVTRRISPGNTTGVASDETVSIETAPYDYLKLQTPLKRGTEHVSAAVGWRMVVDPRTRLSYPRLTRHPDARVVEKVNAILERRHWQLNLAALECRATLYTETHPAAGSLGNYDEESVRVTFLSPTLMSVVESGSADCGGAHPHNHYEPYTLDLIRGEYLDFNRLFRAFAKTPEGFEPSDALMALIGKKLKAQARGARSAASAEAQDTRCDDLWPQYLALHFDRNRGRDALVVAVSGVPHVMGVCLGATLALPFPALKPILKPSADAYLFPETGKPGTTKD</sequence>
<organism evidence="2 3">
    <name type="scientific">Acidovorax cavernicola</name>
    <dbReference type="NCBI Taxonomy" id="1675792"/>
    <lineage>
        <taxon>Bacteria</taxon>
        <taxon>Pseudomonadati</taxon>
        <taxon>Pseudomonadota</taxon>
        <taxon>Betaproteobacteria</taxon>
        <taxon>Burkholderiales</taxon>
        <taxon>Comamonadaceae</taxon>
        <taxon>Acidovorax</taxon>
    </lineage>
</organism>
<keyword evidence="3" id="KW-1185">Reference proteome</keyword>
<evidence type="ECO:0000256" key="1">
    <source>
        <dbReference type="SAM" id="MobiDB-lite"/>
    </source>
</evidence>
<dbReference type="Proteomes" id="UP000265619">
    <property type="component" value="Unassembled WGS sequence"/>
</dbReference>
<feature type="compositionally biased region" description="Polar residues" evidence="1">
    <location>
        <begin position="133"/>
        <end position="143"/>
    </location>
</feature>
<evidence type="ECO:0000313" key="3">
    <source>
        <dbReference type="Proteomes" id="UP000265619"/>
    </source>
</evidence>